<accession>A0ABU3BGH8</accession>
<proteinExistence type="predicted"/>
<sequence>AVKTYVDNQVTTLGDTNFAENDLTLDANRTHNLDGNNLVFDGTGNIGIGNLPGAPQDKLDVDGQIRARGGFGASNGTFGLPSIGFYNDPDTGIFRDFANQIGISTGGAEAMRIDATQNVGIGVAIPQENLHVLGNIRTDGSFLSIDTNIGVPDYVFQKYFNGFSNLDKTYQFYSLSKIERFIRKNKHLPGITSAAKAKKDGYWNLSQSNLQNLEKIEELFLHTIEQEKKIEALKAENINLSKELETLKADMELIKAMLLKNQEND</sequence>
<dbReference type="EMBL" id="JAVRHU010000001">
    <property type="protein sequence ID" value="MDT0621252.1"/>
    <property type="molecule type" value="Genomic_DNA"/>
</dbReference>
<protein>
    <submittedName>
        <fullName evidence="2">BZIP transcription factor</fullName>
    </submittedName>
</protein>
<dbReference type="Proteomes" id="UP001250662">
    <property type="component" value="Unassembled WGS sequence"/>
</dbReference>
<evidence type="ECO:0000313" key="3">
    <source>
        <dbReference type="Proteomes" id="UP001250662"/>
    </source>
</evidence>
<feature type="non-terminal residue" evidence="2">
    <location>
        <position position="1"/>
    </location>
</feature>
<gene>
    <name evidence="2" type="ORF">RM520_06430</name>
</gene>
<reference evidence="2 3" key="1">
    <citation type="submission" date="2023-09" db="EMBL/GenBank/DDBJ databases">
        <authorList>
            <person name="Rey-Velasco X."/>
        </authorList>
    </citation>
    <scope>NUCLEOTIDE SEQUENCE [LARGE SCALE GENOMIC DNA]</scope>
    <source>
        <strain evidence="2 3">P007</strain>
    </source>
</reference>
<organism evidence="2 3">
    <name type="scientific">Croceitalea vernalis</name>
    <dbReference type="NCBI Taxonomy" id="3075599"/>
    <lineage>
        <taxon>Bacteria</taxon>
        <taxon>Pseudomonadati</taxon>
        <taxon>Bacteroidota</taxon>
        <taxon>Flavobacteriia</taxon>
        <taxon>Flavobacteriales</taxon>
        <taxon>Flavobacteriaceae</taxon>
        <taxon>Croceitalea</taxon>
    </lineage>
</organism>
<feature type="coiled-coil region" evidence="1">
    <location>
        <begin position="223"/>
        <end position="257"/>
    </location>
</feature>
<evidence type="ECO:0000256" key="1">
    <source>
        <dbReference type="SAM" id="Coils"/>
    </source>
</evidence>
<evidence type="ECO:0000313" key="2">
    <source>
        <dbReference type="EMBL" id="MDT0621252.1"/>
    </source>
</evidence>
<comment type="caution">
    <text evidence="2">The sequence shown here is derived from an EMBL/GenBank/DDBJ whole genome shotgun (WGS) entry which is preliminary data.</text>
</comment>
<keyword evidence="3" id="KW-1185">Reference proteome</keyword>
<keyword evidence="1" id="KW-0175">Coiled coil</keyword>
<name>A0ABU3BGH8_9FLAO</name>